<evidence type="ECO:0000313" key="3">
    <source>
        <dbReference type="Proteomes" id="UP000233551"/>
    </source>
</evidence>
<keyword evidence="3" id="KW-1185">Reference proteome</keyword>
<name>A0A2I0KMG1_PUNGR</name>
<accession>A0A2I0KMG1</accession>
<proteinExistence type="predicted"/>
<dbReference type="AlphaFoldDB" id="A0A2I0KMG1"/>
<protein>
    <submittedName>
        <fullName evidence="2">Uncharacterized protein</fullName>
    </submittedName>
</protein>
<dbReference type="EMBL" id="PGOL01000484">
    <property type="protein sequence ID" value="PKI69668.1"/>
    <property type="molecule type" value="Genomic_DNA"/>
</dbReference>
<sequence>MAFYAPRRSLGKLKRVLLSVLPNCVCPLKFSGSREPPTLLNNSIGIHRYEFRPENCSVGPAFLTVCSVFLQIGSIRDPFQRKRPLLPPPGDCTGRPGNSGNKRPPQSPRGSLGYPRPSTLPQNSIGSLRGDVRPDLCQSGLSSIPAGSIWCHSGLFNGKQPKPDPSTVQPDS</sequence>
<evidence type="ECO:0000313" key="2">
    <source>
        <dbReference type="EMBL" id="PKI69668.1"/>
    </source>
</evidence>
<feature type="region of interest" description="Disordered" evidence="1">
    <location>
        <begin position="80"/>
        <end position="132"/>
    </location>
</feature>
<gene>
    <name evidence="2" type="ORF">CRG98_009939</name>
</gene>
<organism evidence="2 3">
    <name type="scientific">Punica granatum</name>
    <name type="common">Pomegranate</name>
    <dbReference type="NCBI Taxonomy" id="22663"/>
    <lineage>
        <taxon>Eukaryota</taxon>
        <taxon>Viridiplantae</taxon>
        <taxon>Streptophyta</taxon>
        <taxon>Embryophyta</taxon>
        <taxon>Tracheophyta</taxon>
        <taxon>Spermatophyta</taxon>
        <taxon>Magnoliopsida</taxon>
        <taxon>eudicotyledons</taxon>
        <taxon>Gunneridae</taxon>
        <taxon>Pentapetalae</taxon>
        <taxon>rosids</taxon>
        <taxon>malvids</taxon>
        <taxon>Myrtales</taxon>
        <taxon>Lythraceae</taxon>
        <taxon>Punica</taxon>
    </lineage>
</organism>
<reference evidence="2 3" key="1">
    <citation type="submission" date="2017-11" db="EMBL/GenBank/DDBJ databases">
        <title>De-novo sequencing of pomegranate (Punica granatum L.) genome.</title>
        <authorList>
            <person name="Akparov Z."/>
            <person name="Amiraslanov A."/>
            <person name="Hajiyeva S."/>
            <person name="Abbasov M."/>
            <person name="Kaur K."/>
            <person name="Hamwieh A."/>
            <person name="Solovyev V."/>
            <person name="Salamov A."/>
            <person name="Braich B."/>
            <person name="Kosarev P."/>
            <person name="Mahmoud A."/>
            <person name="Hajiyev E."/>
            <person name="Babayeva S."/>
            <person name="Izzatullayeva V."/>
            <person name="Mammadov A."/>
            <person name="Mammadov A."/>
            <person name="Sharifova S."/>
            <person name="Ojaghi J."/>
            <person name="Eynullazada K."/>
            <person name="Bayramov B."/>
            <person name="Abdulazimova A."/>
            <person name="Shahmuradov I."/>
        </authorList>
    </citation>
    <scope>NUCLEOTIDE SEQUENCE [LARGE SCALE GENOMIC DNA]</scope>
    <source>
        <strain evidence="3">cv. AG2017</strain>
        <tissue evidence="2">Leaf</tissue>
    </source>
</reference>
<dbReference type="Proteomes" id="UP000233551">
    <property type="component" value="Unassembled WGS sequence"/>
</dbReference>
<evidence type="ECO:0000256" key="1">
    <source>
        <dbReference type="SAM" id="MobiDB-lite"/>
    </source>
</evidence>
<comment type="caution">
    <text evidence="2">The sequence shown here is derived from an EMBL/GenBank/DDBJ whole genome shotgun (WGS) entry which is preliminary data.</text>
</comment>